<gene>
    <name evidence="2" type="ORF">WN55_09713</name>
</gene>
<feature type="compositionally biased region" description="Basic and acidic residues" evidence="1">
    <location>
        <begin position="82"/>
        <end position="96"/>
    </location>
</feature>
<feature type="region of interest" description="Disordered" evidence="1">
    <location>
        <begin position="401"/>
        <end position="424"/>
    </location>
</feature>
<feature type="compositionally biased region" description="Basic and acidic residues" evidence="1">
    <location>
        <begin position="55"/>
        <end position="66"/>
    </location>
</feature>
<feature type="region of interest" description="Disordered" evidence="1">
    <location>
        <begin position="55"/>
        <end position="127"/>
    </location>
</feature>
<dbReference type="STRING" id="178035.A0A154P0N4"/>
<sequence>MRPSKGDVGPVDRRKCFVVLRLRIEGLRDRDVFTCFNPCDEYVILNVEEVNKVTPAERRVPEKEETWTLAPDQEDPCTFYEVSDKPKGSQDVEASKIPEVPTDVSEPPESGSTLPRNQESRKSKTKKVKNYLRKCKGALSKGDEGSTEKKRQEHCTSWYLEQSQSPLHEEPDVVPLEKPEETISDERIAEVVEVTVTLVEVDNAASPIDTLTNPPKDHETPDEALARLLDEDRRNDLRRSRTSLYEDARDSISDQATTTDEPECPSKVAREKTEAVSLETLTTEDTNLNKCDSSDTLIAEVAEGVYATTHRSVDAEQGKEDGNEETLQALSLLGGRGDVASLVRNLLGPIYGDGVINLLIRQARDILVCAYHGNLENFLKTYLSPAASLLAEVKSVASETQGQQTSDAYAVPNKPKHHPNPNVP</sequence>
<proteinExistence type="predicted"/>
<evidence type="ECO:0000256" key="1">
    <source>
        <dbReference type="SAM" id="MobiDB-lite"/>
    </source>
</evidence>
<dbReference type="AlphaFoldDB" id="A0A154P0N4"/>
<dbReference type="Proteomes" id="UP000076502">
    <property type="component" value="Unassembled WGS sequence"/>
</dbReference>
<feature type="compositionally biased region" description="Basic and acidic residues" evidence="1">
    <location>
        <begin position="239"/>
        <end position="252"/>
    </location>
</feature>
<feature type="region of interest" description="Disordered" evidence="1">
    <location>
        <begin position="159"/>
        <end position="182"/>
    </location>
</feature>
<accession>A0A154P0N4</accession>
<keyword evidence="3" id="KW-1185">Reference proteome</keyword>
<protein>
    <submittedName>
        <fullName evidence="2">Uncharacterized protein</fullName>
    </submittedName>
</protein>
<feature type="compositionally biased region" description="Basic residues" evidence="1">
    <location>
        <begin position="414"/>
        <end position="424"/>
    </location>
</feature>
<feature type="region of interest" description="Disordered" evidence="1">
    <location>
        <begin position="239"/>
        <end position="266"/>
    </location>
</feature>
<evidence type="ECO:0000313" key="3">
    <source>
        <dbReference type="Proteomes" id="UP000076502"/>
    </source>
</evidence>
<feature type="compositionally biased region" description="Basic and acidic residues" evidence="1">
    <location>
        <begin position="167"/>
        <end position="182"/>
    </location>
</feature>
<dbReference type="EMBL" id="KQ434783">
    <property type="protein sequence ID" value="KZC04914.1"/>
    <property type="molecule type" value="Genomic_DNA"/>
</dbReference>
<reference evidence="2 3" key="1">
    <citation type="submission" date="2015-07" db="EMBL/GenBank/DDBJ databases">
        <title>The genome of Dufourea novaeangliae.</title>
        <authorList>
            <person name="Pan H."/>
            <person name="Kapheim K."/>
        </authorList>
    </citation>
    <scope>NUCLEOTIDE SEQUENCE [LARGE SCALE GENOMIC DNA]</scope>
    <source>
        <strain evidence="2">0120121106</strain>
        <tissue evidence="2">Whole body</tissue>
    </source>
</reference>
<evidence type="ECO:0000313" key="2">
    <source>
        <dbReference type="EMBL" id="KZC04914.1"/>
    </source>
</evidence>
<organism evidence="2 3">
    <name type="scientific">Dufourea novaeangliae</name>
    <name type="common">Sweat bee</name>
    <dbReference type="NCBI Taxonomy" id="178035"/>
    <lineage>
        <taxon>Eukaryota</taxon>
        <taxon>Metazoa</taxon>
        <taxon>Ecdysozoa</taxon>
        <taxon>Arthropoda</taxon>
        <taxon>Hexapoda</taxon>
        <taxon>Insecta</taxon>
        <taxon>Pterygota</taxon>
        <taxon>Neoptera</taxon>
        <taxon>Endopterygota</taxon>
        <taxon>Hymenoptera</taxon>
        <taxon>Apocrita</taxon>
        <taxon>Aculeata</taxon>
        <taxon>Apoidea</taxon>
        <taxon>Anthophila</taxon>
        <taxon>Halictidae</taxon>
        <taxon>Rophitinae</taxon>
        <taxon>Dufourea</taxon>
    </lineage>
</organism>
<name>A0A154P0N4_DUFNO</name>